<gene>
    <name evidence="2" type="ORF">CU098_012467</name>
</gene>
<protein>
    <submittedName>
        <fullName evidence="2">Uncharacterized protein</fullName>
    </submittedName>
</protein>
<comment type="caution">
    <text evidence="2">The sequence shown here is derived from an EMBL/GenBank/DDBJ whole genome shotgun (WGS) entry which is preliminary data.</text>
</comment>
<organism evidence="2 3">
    <name type="scientific">Rhizopus stolonifer</name>
    <name type="common">Rhizopus nigricans</name>
    <dbReference type="NCBI Taxonomy" id="4846"/>
    <lineage>
        <taxon>Eukaryota</taxon>
        <taxon>Fungi</taxon>
        <taxon>Fungi incertae sedis</taxon>
        <taxon>Mucoromycota</taxon>
        <taxon>Mucoromycotina</taxon>
        <taxon>Mucoromycetes</taxon>
        <taxon>Mucorales</taxon>
        <taxon>Mucorineae</taxon>
        <taxon>Rhizopodaceae</taxon>
        <taxon>Rhizopus</taxon>
    </lineage>
</organism>
<evidence type="ECO:0000313" key="3">
    <source>
        <dbReference type="Proteomes" id="UP000253551"/>
    </source>
</evidence>
<keyword evidence="1" id="KW-1133">Transmembrane helix</keyword>
<dbReference type="AlphaFoldDB" id="A0A367KK49"/>
<evidence type="ECO:0000313" key="2">
    <source>
        <dbReference type="EMBL" id="RCI02547.1"/>
    </source>
</evidence>
<dbReference type="OrthoDB" id="2239528at2759"/>
<dbReference type="Proteomes" id="UP000253551">
    <property type="component" value="Unassembled WGS sequence"/>
</dbReference>
<proteinExistence type="predicted"/>
<dbReference type="EMBL" id="PJQM01001350">
    <property type="protein sequence ID" value="RCI02547.1"/>
    <property type="molecule type" value="Genomic_DNA"/>
</dbReference>
<evidence type="ECO:0000256" key="1">
    <source>
        <dbReference type="SAM" id="Phobius"/>
    </source>
</evidence>
<feature type="non-terminal residue" evidence="2">
    <location>
        <position position="1"/>
    </location>
</feature>
<sequence length="119" mass="13492">IKRQNTIDSCRVVGFVGIGNTQKVLEPAHLSNSSYYSPVKYSGLLTENATSESECSSKLKLFIILFGALIFAVQIVQIYFAYVVSAYAKRLKNGARHHRLHAQQIKDFEESRYHMSTVY</sequence>
<reference evidence="2 3" key="1">
    <citation type="journal article" date="2018" name="G3 (Bethesda)">
        <title>Phylogenetic and Phylogenomic Definition of Rhizopus Species.</title>
        <authorList>
            <person name="Gryganskyi A.P."/>
            <person name="Golan J."/>
            <person name="Dolatabadi S."/>
            <person name="Mondo S."/>
            <person name="Robb S."/>
            <person name="Idnurm A."/>
            <person name="Muszewska A."/>
            <person name="Steczkiewicz K."/>
            <person name="Masonjones S."/>
            <person name="Liao H.L."/>
            <person name="Gajdeczka M.T."/>
            <person name="Anike F."/>
            <person name="Vuek A."/>
            <person name="Anishchenko I.M."/>
            <person name="Voigt K."/>
            <person name="de Hoog G.S."/>
            <person name="Smith M.E."/>
            <person name="Heitman J."/>
            <person name="Vilgalys R."/>
            <person name="Stajich J.E."/>
        </authorList>
    </citation>
    <scope>NUCLEOTIDE SEQUENCE [LARGE SCALE GENOMIC DNA]</scope>
    <source>
        <strain evidence="2 3">LSU 92-RS-03</strain>
    </source>
</reference>
<accession>A0A367KK49</accession>
<feature type="transmembrane region" description="Helical" evidence="1">
    <location>
        <begin position="61"/>
        <end position="88"/>
    </location>
</feature>
<keyword evidence="3" id="KW-1185">Reference proteome</keyword>
<name>A0A367KK49_RHIST</name>
<keyword evidence="1" id="KW-0812">Transmembrane</keyword>
<keyword evidence="1" id="KW-0472">Membrane</keyword>